<organism evidence="2">
    <name type="scientific">Guillardia theta</name>
    <name type="common">Cryptophyte</name>
    <name type="synonym">Cryptomonas phi</name>
    <dbReference type="NCBI Taxonomy" id="55529"/>
    <lineage>
        <taxon>Eukaryota</taxon>
        <taxon>Cryptophyceae</taxon>
        <taxon>Pyrenomonadales</taxon>
        <taxon>Geminigeraceae</taxon>
        <taxon>Guillardia</taxon>
    </lineage>
</organism>
<gene>
    <name evidence="2" type="ORF">GTHE00462_LOCUS11580</name>
</gene>
<feature type="chain" id="PRO_5030622650" description="Pherophorin domain-containing protein" evidence="1">
    <location>
        <begin position="25"/>
        <end position="351"/>
    </location>
</feature>
<dbReference type="EMBL" id="HBKN01014885">
    <property type="protein sequence ID" value="CAE2292074.1"/>
    <property type="molecule type" value="Transcribed_RNA"/>
</dbReference>
<dbReference type="AlphaFoldDB" id="A0A7S4KE26"/>
<name>A0A7S4KE26_GUITH</name>
<evidence type="ECO:0000256" key="1">
    <source>
        <dbReference type="SAM" id="SignalP"/>
    </source>
</evidence>
<sequence>MLAPRPALFLLATCHLLASSGVIGIVQLPLSSPGQAGFPGVLNGPGKTVCYNFSLTDSQVREVVWWTSPRVAFYLEPCAGKPHMKISVYGCPSQGAFAVWDYMSQPMAADLSTQGKPVPPSWEWVGDVESLVLELTHKTYFVEISHFSEPYPSLDGLNTYASFHLQAQIFDVSVMPLEALNPLENFCGWDRTIYSVPRTTLQDRILGGLRVALQVNDTKSEIRWYPPGKGGVKATSCPWEVNVSENFSYQIYIKDITDFVGTSGVEYNIGKAKGVVNPSAYPPGAFADVLKPTLCPTVQPNGQGPCTSYDCRSCPTSYPRCPKQFLSNCTEIAASVLKLKEALNGTERLLC</sequence>
<evidence type="ECO:0008006" key="3">
    <source>
        <dbReference type="Google" id="ProtNLM"/>
    </source>
</evidence>
<feature type="signal peptide" evidence="1">
    <location>
        <begin position="1"/>
        <end position="24"/>
    </location>
</feature>
<keyword evidence="1" id="KW-0732">Signal</keyword>
<protein>
    <recommendedName>
        <fullName evidence="3">Pherophorin domain-containing protein</fullName>
    </recommendedName>
</protein>
<evidence type="ECO:0000313" key="2">
    <source>
        <dbReference type="EMBL" id="CAE2292074.1"/>
    </source>
</evidence>
<accession>A0A7S4KE26</accession>
<proteinExistence type="predicted"/>
<reference evidence="2" key="1">
    <citation type="submission" date="2021-01" db="EMBL/GenBank/DDBJ databases">
        <authorList>
            <person name="Corre E."/>
            <person name="Pelletier E."/>
            <person name="Niang G."/>
            <person name="Scheremetjew M."/>
            <person name="Finn R."/>
            <person name="Kale V."/>
            <person name="Holt S."/>
            <person name="Cochrane G."/>
            <person name="Meng A."/>
            <person name="Brown T."/>
            <person name="Cohen L."/>
        </authorList>
    </citation>
    <scope>NUCLEOTIDE SEQUENCE</scope>
    <source>
        <strain evidence="2">CCMP 2712</strain>
    </source>
</reference>